<accession>I3XVS5</accession>
<dbReference type="Pfam" id="PF05128">
    <property type="entry name" value="DUF697"/>
    <property type="match status" value="1"/>
</dbReference>
<dbReference type="STRING" id="760154.Sulba_0744"/>
<evidence type="ECO:0000256" key="5">
    <source>
        <dbReference type="SAM" id="Phobius"/>
    </source>
</evidence>
<dbReference type="KEGG" id="sba:Sulba_0744"/>
<keyword evidence="7" id="KW-1185">Reference proteome</keyword>
<gene>
    <name evidence="6" type="ordered locus">Sulba_0744</name>
</gene>
<sequence>MDREEHALKIVKNYMWWSMGAGLIPVPFVDLAAVTGIQLKMLSDISKCYDMEFSEHKGKSIIAALLGSVVPNQLSKGSLGSLLKMVPVVGPVLSGLSMSIFSGASGYALGKVFIQHYESGGTFLTFDPEKVRNYYKESFERGMEVAEKFEQGQSAQSEQAKI</sequence>
<evidence type="ECO:0000256" key="4">
    <source>
        <dbReference type="ARBA" id="ARBA00023136"/>
    </source>
</evidence>
<proteinExistence type="predicted"/>
<evidence type="ECO:0000313" key="7">
    <source>
        <dbReference type="Proteomes" id="UP000006176"/>
    </source>
</evidence>
<dbReference type="PATRIC" id="fig|760154.4.peg.742"/>
<keyword evidence="4 5" id="KW-0472">Membrane</keyword>
<reference evidence="6 7" key="1">
    <citation type="submission" date="2012-06" db="EMBL/GenBank/DDBJ databases">
        <title>Complete sequence of Sulfurospirillum barnesii SES-3.</title>
        <authorList>
            <consortium name="US DOE Joint Genome Institute"/>
            <person name="Lucas S."/>
            <person name="Han J."/>
            <person name="Lapidus A."/>
            <person name="Cheng J.-F."/>
            <person name="Goodwin L."/>
            <person name="Pitluck S."/>
            <person name="Peters L."/>
            <person name="Ovchinnikova G."/>
            <person name="Lu M."/>
            <person name="Detter J.C."/>
            <person name="Han C."/>
            <person name="Tapia R."/>
            <person name="Land M."/>
            <person name="Hauser L."/>
            <person name="Kyrpides N."/>
            <person name="Ivanova N."/>
            <person name="Pagani I."/>
            <person name="Stolz J."/>
            <person name="Arkin A."/>
            <person name="Dehal P."/>
            <person name="Oremland R."/>
            <person name="Saltikov C."/>
            <person name="Basu P."/>
            <person name="Hollibaugh J."/>
            <person name="Newman D."/>
            <person name="Stolyar S."/>
            <person name="Hazen T."/>
            <person name="Woyke T."/>
        </authorList>
    </citation>
    <scope>NUCLEOTIDE SEQUENCE [LARGE SCALE GENOMIC DNA]</scope>
    <source>
        <strain evidence="7">ATCC 700032 / DSM 10660 / SES-3</strain>
    </source>
</reference>
<evidence type="ECO:0000313" key="6">
    <source>
        <dbReference type="EMBL" id="AFL68049.1"/>
    </source>
</evidence>
<dbReference type="GO" id="GO:0016020">
    <property type="term" value="C:membrane"/>
    <property type="evidence" value="ECO:0007669"/>
    <property type="project" value="UniProtKB-SubCell"/>
</dbReference>
<comment type="subcellular location">
    <subcellularLocation>
        <location evidence="1">Membrane</location>
        <topology evidence="1">Multi-pass membrane protein</topology>
    </subcellularLocation>
</comment>
<dbReference type="eggNOG" id="COG3597">
    <property type="taxonomic scope" value="Bacteria"/>
</dbReference>
<evidence type="ECO:0000256" key="2">
    <source>
        <dbReference type="ARBA" id="ARBA00022692"/>
    </source>
</evidence>
<dbReference type="Proteomes" id="UP000006176">
    <property type="component" value="Chromosome"/>
</dbReference>
<evidence type="ECO:0000256" key="1">
    <source>
        <dbReference type="ARBA" id="ARBA00004141"/>
    </source>
</evidence>
<keyword evidence="3 5" id="KW-1133">Transmembrane helix</keyword>
<dbReference type="HOGENOM" id="CLU_076562_1_0_7"/>
<keyword evidence="2 5" id="KW-0812">Transmembrane</keyword>
<evidence type="ECO:0000256" key="3">
    <source>
        <dbReference type="ARBA" id="ARBA00022989"/>
    </source>
</evidence>
<feature type="transmembrane region" description="Helical" evidence="5">
    <location>
        <begin position="14"/>
        <end position="37"/>
    </location>
</feature>
<dbReference type="InterPro" id="IPR021147">
    <property type="entry name" value="DUF697"/>
</dbReference>
<dbReference type="AlphaFoldDB" id="I3XVS5"/>
<protein>
    <submittedName>
        <fullName evidence="6">Uncharacterized protein associated with GTPases</fullName>
    </submittedName>
</protein>
<organism evidence="6 7">
    <name type="scientific">Sulfurospirillum barnesii (strain ATCC 700032 / DSM 10660 / SES-3)</name>
    <dbReference type="NCBI Taxonomy" id="760154"/>
    <lineage>
        <taxon>Bacteria</taxon>
        <taxon>Pseudomonadati</taxon>
        <taxon>Campylobacterota</taxon>
        <taxon>Epsilonproteobacteria</taxon>
        <taxon>Campylobacterales</taxon>
        <taxon>Sulfurospirillaceae</taxon>
        <taxon>Sulfurospirillum</taxon>
    </lineage>
</organism>
<dbReference type="EMBL" id="CP003333">
    <property type="protein sequence ID" value="AFL68049.1"/>
    <property type="molecule type" value="Genomic_DNA"/>
</dbReference>
<name>I3XVS5_SULBS</name>